<organism evidence="1 2">
    <name type="scientific">Magallana gigas</name>
    <name type="common">Pacific oyster</name>
    <name type="synonym">Crassostrea gigas</name>
    <dbReference type="NCBI Taxonomy" id="29159"/>
    <lineage>
        <taxon>Eukaryota</taxon>
        <taxon>Metazoa</taxon>
        <taxon>Spiralia</taxon>
        <taxon>Lophotrochozoa</taxon>
        <taxon>Mollusca</taxon>
        <taxon>Bivalvia</taxon>
        <taxon>Autobranchia</taxon>
        <taxon>Pteriomorphia</taxon>
        <taxon>Ostreida</taxon>
        <taxon>Ostreoidea</taxon>
        <taxon>Ostreidae</taxon>
        <taxon>Magallana</taxon>
    </lineage>
</organism>
<proteinExistence type="predicted"/>
<dbReference type="EnsemblMetazoa" id="G13491.1">
    <property type="protein sequence ID" value="G13491.1:cds"/>
    <property type="gene ID" value="G13491"/>
</dbReference>
<sequence length="174" mass="19584">MARDAVGRKQSMPPRAVVGPRLINFPHTNAALTAFLFKSSCNDGSCTSICNTYLWRPGRIYRKIKLGDLDQLVCKRYVTDSTIDGETLRLGDSDLILQYHPKIEVLVEKKQRTCRHVPVGPTMPQYLADCCGSQLYDVNQSQCCRGTKTVIPNNLKCCREFFICESLALYTVSL</sequence>
<name>A0A8W8IDI0_MAGGI</name>
<accession>A0A8W8IDI0</accession>
<dbReference type="Proteomes" id="UP000005408">
    <property type="component" value="Unassembled WGS sequence"/>
</dbReference>
<evidence type="ECO:0000313" key="2">
    <source>
        <dbReference type="Proteomes" id="UP000005408"/>
    </source>
</evidence>
<dbReference type="AlphaFoldDB" id="A0A8W8IDI0"/>
<protein>
    <submittedName>
        <fullName evidence="1">Uncharacterized protein</fullName>
    </submittedName>
</protein>
<reference evidence="1" key="1">
    <citation type="submission" date="2022-08" db="UniProtKB">
        <authorList>
            <consortium name="EnsemblMetazoa"/>
        </authorList>
    </citation>
    <scope>IDENTIFICATION</scope>
    <source>
        <strain evidence="1">05x7-T-G4-1.051#20</strain>
    </source>
</reference>
<keyword evidence="2" id="KW-1185">Reference proteome</keyword>
<evidence type="ECO:0000313" key="1">
    <source>
        <dbReference type="EnsemblMetazoa" id="G13491.1:cds"/>
    </source>
</evidence>